<dbReference type="GO" id="GO:0016747">
    <property type="term" value="F:acyltransferase activity, transferring groups other than amino-acyl groups"/>
    <property type="evidence" value="ECO:0007669"/>
    <property type="project" value="InterPro"/>
</dbReference>
<dbReference type="EMBL" id="JAANER010000002">
    <property type="protein sequence ID" value="KAG9193697.1"/>
    <property type="molecule type" value="Genomic_DNA"/>
</dbReference>
<feature type="domain" description="N-acetyltransferase" evidence="1">
    <location>
        <begin position="43"/>
        <end position="206"/>
    </location>
</feature>
<dbReference type="PROSITE" id="PS51186">
    <property type="entry name" value="GNAT"/>
    <property type="match status" value="1"/>
</dbReference>
<proteinExistence type="predicted"/>
<dbReference type="Pfam" id="PF13302">
    <property type="entry name" value="Acetyltransf_3"/>
    <property type="match status" value="1"/>
</dbReference>
<keyword evidence="3" id="KW-1185">Reference proteome</keyword>
<evidence type="ECO:0000259" key="1">
    <source>
        <dbReference type="PROSITE" id="PS51186"/>
    </source>
</evidence>
<evidence type="ECO:0000313" key="2">
    <source>
        <dbReference type="EMBL" id="KAG9193697.1"/>
    </source>
</evidence>
<dbReference type="Proteomes" id="UP001199106">
    <property type="component" value="Unassembled WGS sequence"/>
</dbReference>
<sequence>MTARADQPALAAAGSTTFYTHSTDLSVHGESNLCITSLSYPQLHLRLPNMDDAPALLRLFTDYRNVQYDKSCAGLDSADAIIDLIKQWQVVDLPLQRVNIVIVIDGKTVGTGGLGWIGKRKTDGKLIGDAGLMLDTDFRSSGYGYESLCMVIDHGFGVLGMDEVHIACVDANAAFKGLMNKKFGFQAKRIDDKKFGNEWIWRITKEIWEGSAHSAQGRARV</sequence>
<reference evidence="2" key="1">
    <citation type="submission" date="2021-07" db="EMBL/GenBank/DDBJ databases">
        <title>Genome Resource of American Ginseng Black Spot Pathogen Alternaria panax.</title>
        <authorList>
            <person name="Qiu C."/>
            <person name="Wang W."/>
            <person name="Liu Z."/>
        </authorList>
    </citation>
    <scope>NUCLEOTIDE SEQUENCE</scope>
    <source>
        <strain evidence="2">BNCC115425</strain>
    </source>
</reference>
<dbReference type="Gene3D" id="3.40.630.30">
    <property type="match status" value="1"/>
</dbReference>
<name>A0AAD4IFP1_9PLEO</name>
<organism evidence="2 3">
    <name type="scientific">Alternaria panax</name>
    <dbReference type="NCBI Taxonomy" id="48097"/>
    <lineage>
        <taxon>Eukaryota</taxon>
        <taxon>Fungi</taxon>
        <taxon>Dikarya</taxon>
        <taxon>Ascomycota</taxon>
        <taxon>Pezizomycotina</taxon>
        <taxon>Dothideomycetes</taxon>
        <taxon>Pleosporomycetidae</taxon>
        <taxon>Pleosporales</taxon>
        <taxon>Pleosporineae</taxon>
        <taxon>Pleosporaceae</taxon>
        <taxon>Alternaria</taxon>
        <taxon>Alternaria sect. Panax</taxon>
    </lineage>
</organism>
<dbReference type="SUPFAM" id="SSF55729">
    <property type="entry name" value="Acyl-CoA N-acyltransferases (Nat)"/>
    <property type="match status" value="1"/>
</dbReference>
<comment type="caution">
    <text evidence="2">The sequence shown here is derived from an EMBL/GenBank/DDBJ whole genome shotgun (WGS) entry which is preliminary data.</text>
</comment>
<accession>A0AAD4IFP1</accession>
<evidence type="ECO:0000313" key="3">
    <source>
        <dbReference type="Proteomes" id="UP001199106"/>
    </source>
</evidence>
<dbReference type="InterPro" id="IPR000182">
    <property type="entry name" value="GNAT_dom"/>
</dbReference>
<gene>
    <name evidence="2" type="ORF">G6011_03732</name>
</gene>
<protein>
    <recommendedName>
        <fullName evidence="1">N-acetyltransferase domain-containing protein</fullName>
    </recommendedName>
</protein>
<dbReference type="AlphaFoldDB" id="A0AAD4IFP1"/>
<dbReference type="InterPro" id="IPR016181">
    <property type="entry name" value="Acyl_CoA_acyltransferase"/>
</dbReference>